<evidence type="ECO:0000313" key="2">
    <source>
        <dbReference type="Proteomes" id="UP000281691"/>
    </source>
</evidence>
<sequence>MLFLGVILCTPIFSRLIKIIAFYVNEWRHPVHIIEIVHYHNGKLQSTKQIKISMKSSIIDQIDAIKKDEVANVRK</sequence>
<proteinExistence type="predicted"/>
<protein>
    <submittedName>
        <fullName evidence="1">Uncharacterized protein</fullName>
    </submittedName>
</protein>
<dbReference type="Proteomes" id="UP000281691">
    <property type="component" value="Unassembled WGS sequence"/>
</dbReference>
<organism evidence="1 2">
    <name type="scientific">Vespertiliibacter pulmonis</name>
    <dbReference type="NCBI Taxonomy" id="1443036"/>
    <lineage>
        <taxon>Bacteria</taxon>
        <taxon>Pseudomonadati</taxon>
        <taxon>Pseudomonadota</taxon>
        <taxon>Gammaproteobacteria</taxon>
        <taxon>Pasteurellales</taxon>
        <taxon>Pasteurellaceae</taxon>
        <taxon>Vespertiliibacter</taxon>
    </lineage>
</organism>
<evidence type="ECO:0000313" key="1">
    <source>
        <dbReference type="EMBL" id="RPE86065.1"/>
    </source>
</evidence>
<name>A0A3N4VXX4_9PAST</name>
<keyword evidence="2" id="KW-1185">Reference proteome</keyword>
<gene>
    <name evidence="1" type="ORF">EDC46_0456</name>
</gene>
<accession>A0A3N4VXX4</accession>
<dbReference type="EMBL" id="RKQP01000001">
    <property type="protein sequence ID" value="RPE86065.1"/>
    <property type="molecule type" value="Genomic_DNA"/>
</dbReference>
<dbReference type="RefSeq" id="WP_176672517.1">
    <property type="nucleotide sequence ID" value="NZ_CP016615.1"/>
</dbReference>
<dbReference type="AlphaFoldDB" id="A0A3N4VXX4"/>
<comment type="caution">
    <text evidence="1">The sequence shown here is derived from an EMBL/GenBank/DDBJ whole genome shotgun (WGS) entry which is preliminary data.</text>
</comment>
<reference evidence="1 2" key="1">
    <citation type="submission" date="2018-11" db="EMBL/GenBank/DDBJ databases">
        <title>Genomic Encyclopedia of Type Strains, Phase IV (KMG-IV): sequencing the most valuable type-strain genomes for metagenomic binning, comparative biology and taxonomic classification.</title>
        <authorList>
            <person name="Goeker M."/>
        </authorList>
    </citation>
    <scope>NUCLEOTIDE SEQUENCE [LARGE SCALE GENOMIC DNA]</scope>
    <source>
        <strain evidence="1 2">DSM 27238</strain>
    </source>
</reference>